<dbReference type="Pfam" id="PF02492">
    <property type="entry name" value="cobW"/>
    <property type="match status" value="1"/>
</dbReference>
<dbReference type="PANTHER" id="PTHR13748">
    <property type="entry name" value="COBW-RELATED"/>
    <property type="match status" value="1"/>
</dbReference>
<dbReference type="GO" id="GO:0005737">
    <property type="term" value="C:cytoplasm"/>
    <property type="evidence" value="ECO:0007669"/>
    <property type="project" value="TreeGrafter"/>
</dbReference>
<dbReference type="Proteomes" id="UP000093173">
    <property type="component" value="Unassembled WGS sequence"/>
</dbReference>
<evidence type="ECO:0000313" key="4">
    <source>
        <dbReference type="Proteomes" id="UP000093173"/>
    </source>
</evidence>
<evidence type="ECO:0000256" key="1">
    <source>
        <dbReference type="SAM" id="MobiDB-lite"/>
    </source>
</evidence>
<dbReference type="CDD" id="cd03112">
    <property type="entry name" value="CobW-like"/>
    <property type="match status" value="1"/>
</dbReference>
<accession>A0A1B9QXX5</accession>
<comment type="caution">
    <text evidence="3">The sequence shown here is derived from an EMBL/GenBank/DDBJ whole genome shotgun (WGS) entry which is preliminary data.</text>
</comment>
<evidence type="ECO:0000313" key="3">
    <source>
        <dbReference type="EMBL" id="OCH75147.1"/>
    </source>
</evidence>
<dbReference type="EMBL" id="MAJZ01000562">
    <property type="protein sequence ID" value="OCH75147.1"/>
    <property type="molecule type" value="Genomic_DNA"/>
</dbReference>
<feature type="domain" description="CobW/HypB/UreG nucleotide-binding" evidence="2">
    <location>
        <begin position="12"/>
        <end position="185"/>
    </location>
</feature>
<name>A0A1B9QXX5_9VIBR</name>
<dbReference type="InterPro" id="IPR003495">
    <property type="entry name" value="CobW/HypB/UreG_nucleotide-bd"/>
</dbReference>
<dbReference type="InterPro" id="IPR027417">
    <property type="entry name" value="P-loop_NTPase"/>
</dbReference>
<keyword evidence="4" id="KW-1185">Reference proteome</keyword>
<organism evidence="3 4">
    <name type="scientific">Vibrio genomosp. F10</name>
    <dbReference type="NCBI Taxonomy" id="723171"/>
    <lineage>
        <taxon>Bacteria</taxon>
        <taxon>Pseudomonadati</taxon>
        <taxon>Pseudomonadota</taxon>
        <taxon>Gammaproteobacteria</taxon>
        <taxon>Vibrionales</taxon>
        <taxon>Vibrionaceae</taxon>
        <taxon>Vibrio</taxon>
    </lineage>
</organism>
<dbReference type="PANTHER" id="PTHR13748:SF46">
    <property type="entry name" value="ZINC CHAPERONE YEIR"/>
    <property type="match status" value="1"/>
</dbReference>
<dbReference type="SUPFAM" id="SSF52540">
    <property type="entry name" value="P-loop containing nucleoside triphosphate hydrolases"/>
    <property type="match status" value="1"/>
</dbReference>
<dbReference type="RefSeq" id="WP_065576949.1">
    <property type="nucleotide sequence ID" value="NZ_JBNGCH010000562.1"/>
</dbReference>
<dbReference type="AlphaFoldDB" id="A0A1B9QXX5"/>
<feature type="compositionally biased region" description="Basic residues" evidence="1">
    <location>
        <begin position="225"/>
        <end position="235"/>
    </location>
</feature>
<sequence length="342" mass="38305">MSSKQSPIRSVPTNIITGFLGVGKTSAILNLMRHKPVDERWAVLVNEFGEIGVDGSIIQGQYNEEKKVFIREVPGGCMCCAAGLPMQIALAQLLSEAKPDRLLIEPTGLGHPKEVLQVLLSTHYREVLSLQKTLTLVDARKLSDSRYTRHDTFNQQISIADTVVGNKVDLYQDSDKKKLIDYVKQHGQPSTHVLFSQHGEIAWEEFVGETVFGSFRSHQQDNQHKHEHQHSHSHARPLVSDTPIPESGFIKAKNQGEGFQSIGWRFSPSKVFSRQKLASLLVGLRVERMKAVFITDLGVFAYNLTGDDLTEVELDDCLESRIEMISDQMNDSLEDQLLACVL</sequence>
<reference evidence="4" key="1">
    <citation type="submission" date="2016-06" db="EMBL/GenBank/DDBJ databases">
        <authorList>
            <person name="Hehemann J.-H."/>
            <person name="Arevalo P."/>
            <person name="Datta M.S."/>
            <person name="Polz M.F."/>
        </authorList>
    </citation>
    <scope>NUCLEOTIDE SEQUENCE [LARGE SCALE GENOMIC DNA]</scope>
    <source>
        <strain evidence="4">9CSC122</strain>
    </source>
</reference>
<dbReference type="InterPro" id="IPR051316">
    <property type="entry name" value="Zinc-reg_GTPase_activator"/>
</dbReference>
<proteinExistence type="predicted"/>
<evidence type="ECO:0000259" key="2">
    <source>
        <dbReference type="Pfam" id="PF02492"/>
    </source>
</evidence>
<protein>
    <submittedName>
        <fullName evidence="3">Cobalamin biosynthesis protein P47K</fullName>
    </submittedName>
</protein>
<feature type="region of interest" description="Disordered" evidence="1">
    <location>
        <begin position="218"/>
        <end position="241"/>
    </location>
</feature>
<dbReference type="Gene3D" id="3.40.50.300">
    <property type="entry name" value="P-loop containing nucleotide triphosphate hydrolases"/>
    <property type="match status" value="1"/>
</dbReference>
<gene>
    <name evidence="3" type="ORF">A6E14_11485</name>
</gene>